<protein>
    <recommendedName>
        <fullName evidence="1">KIB1-4 beta-propeller domain-containing protein</fullName>
    </recommendedName>
</protein>
<proteinExistence type="predicted"/>
<name>A0A0A8YQA2_ARUDO</name>
<dbReference type="PANTHER" id="PTHR33800">
    <property type="entry name" value="OS06G0113600 PROTEIN"/>
    <property type="match status" value="1"/>
</dbReference>
<organism evidence="2">
    <name type="scientific">Arundo donax</name>
    <name type="common">Giant reed</name>
    <name type="synonym">Donax arundinaceus</name>
    <dbReference type="NCBI Taxonomy" id="35708"/>
    <lineage>
        <taxon>Eukaryota</taxon>
        <taxon>Viridiplantae</taxon>
        <taxon>Streptophyta</taxon>
        <taxon>Embryophyta</taxon>
        <taxon>Tracheophyta</taxon>
        <taxon>Spermatophyta</taxon>
        <taxon>Magnoliopsida</taxon>
        <taxon>Liliopsida</taxon>
        <taxon>Poales</taxon>
        <taxon>Poaceae</taxon>
        <taxon>PACMAD clade</taxon>
        <taxon>Arundinoideae</taxon>
        <taxon>Arundineae</taxon>
        <taxon>Arundo</taxon>
    </lineage>
</organism>
<dbReference type="InterPro" id="IPR005174">
    <property type="entry name" value="KIB1-4_b-propeller"/>
</dbReference>
<dbReference type="AlphaFoldDB" id="A0A0A8YQA2"/>
<sequence>MLSSLPPTFRFSFPPLHLQPDISYPHPNRRNIKYNLLSSFKWRLTDPAKRTSSLRCSAPQNLLGGMRYLGCSYGYLIFSNREHCLLLDVYSGAEVRPPQLKSTGNHEIYYGILVAALNSPNSCLLLCSRSSMFQWQVGTNSWLEHPFDGERILQIVFFKDEMFAMDFLERLHRIRLAPQLSVQEVAVVWGEDMVVGLNFKPWLVVCGDMLLLVDLSVSIDVVSGFSGTFKVFRLDFSVEPAKWVKVENLGNNALFVSFDRRNQTFACMGPEKWGGKSNCIYVASRSEDSAEAWTVVELGQAVPSTTLCCSYRLEPIQAPSGHSNQPQNLWVLPSLVYGVRQ</sequence>
<evidence type="ECO:0000313" key="2">
    <source>
        <dbReference type="EMBL" id="JAD28964.1"/>
    </source>
</evidence>
<evidence type="ECO:0000259" key="1">
    <source>
        <dbReference type="Pfam" id="PF03478"/>
    </source>
</evidence>
<dbReference type="PANTHER" id="PTHR33800:SF13">
    <property type="entry name" value="OS06G0113600 PROTEIN"/>
    <property type="match status" value="1"/>
</dbReference>
<accession>A0A0A8YQA2</accession>
<dbReference type="Pfam" id="PF03478">
    <property type="entry name" value="Beta-prop_KIB1-4"/>
    <property type="match status" value="1"/>
</dbReference>
<reference evidence="2" key="2">
    <citation type="journal article" date="2015" name="Data Brief">
        <title>Shoot transcriptome of the giant reed, Arundo donax.</title>
        <authorList>
            <person name="Barrero R.A."/>
            <person name="Guerrero F.D."/>
            <person name="Moolhuijzen P."/>
            <person name="Goolsby J.A."/>
            <person name="Tidwell J."/>
            <person name="Bellgard S.E."/>
            <person name="Bellgard M.I."/>
        </authorList>
    </citation>
    <scope>NUCLEOTIDE SEQUENCE</scope>
    <source>
        <tissue evidence="2">Shoot tissue taken approximately 20 cm above the soil surface</tissue>
    </source>
</reference>
<feature type="domain" description="KIB1-4 beta-propeller" evidence="1">
    <location>
        <begin position="53"/>
        <end position="288"/>
    </location>
</feature>
<dbReference type="EMBL" id="GBRH01268931">
    <property type="protein sequence ID" value="JAD28964.1"/>
    <property type="molecule type" value="Transcribed_RNA"/>
</dbReference>
<reference evidence="2" key="1">
    <citation type="submission" date="2014-09" db="EMBL/GenBank/DDBJ databases">
        <authorList>
            <person name="Magalhaes I.L.F."/>
            <person name="Oliveira U."/>
            <person name="Santos F.R."/>
            <person name="Vidigal T.H.D.A."/>
            <person name="Brescovit A.D."/>
            <person name="Santos A.J."/>
        </authorList>
    </citation>
    <scope>NUCLEOTIDE SEQUENCE</scope>
    <source>
        <tissue evidence="2">Shoot tissue taken approximately 20 cm above the soil surface</tissue>
    </source>
</reference>